<organism evidence="2 3">
    <name type="scientific">Amycolatopsis minnesotensis</name>
    <dbReference type="NCBI Taxonomy" id="337894"/>
    <lineage>
        <taxon>Bacteria</taxon>
        <taxon>Bacillati</taxon>
        <taxon>Actinomycetota</taxon>
        <taxon>Actinomycetes</taxon>
        <taxon>Pseudonocardiales</taxon>
        <taxon>Pseudonocardiaceae</taxon>
        <taxon>Amycolatopsis</taxon>
    </lineage>
</organism>
<dbReference type="Pfam" id="PF13424">
    <property type="entry name" value="TPR_12"/>
    <property type="match status" value="1"/>
</dbReference>
<keyword evidence="3" id="KW-1185">Reference proteome</keyword>
<dbReference type="InterPro" id="IPR027417">
    <property type="entry name" value="P-loop_NTPase"/>
</dbReference>
<dbReference type="InterPro" id="IPR001387">
    <property type="entry name" value="Cro/C1-type_HTH"/>
</dbReference>
<dbReference type="SMART" id="SM00028">
    <property type="entry name" value="TPR"/>
    <property type="match status" value="6"/>
</dbReference>
<dbReference type="Proteomes" id="UP001501116">
    <property type="component" value="Unassembled WGS sequence"/>
</dbReference>
<dbReference type="SUPFAM" id="SSF48452">
    <property type="entry name" value="TPR-like"/>
    <property type="match status" value="2"/>
</dbReference>
<name>A0ABN2SYL0_9PSEU</name>
<dbReference type="SMART" id="SM00382">
    <property type="entry name" value="AAA"/>
    <property type="match status" value="1"/>
</dbReference>
<gene>
    <name evidence="2" type="ORF">GCM10009754_87350</name>
</gene>
<reference evidence="2 3" key="1">
    <citation type="journal article" date="2019" name="Int. J. Syst. Evol. Microbiol.">
        <title>The Global Catalogue of Microorganisms (GCM) 10K type strain sequencing project: providing services to taxonomists for standard genome sequencing and annotation.</title>
        <authorList>
            <consortium name="The Broad Institute Genomics Platform"/>
            <consortium name="The Broad Institute Genome Sequencing Center for Infectious Disease"/>
            <person name="Wu L."/>
            <person name="Ma J."/>
        </authorList>
    </citation>
    <scope>NUCLEOTIDE SEQUENCE [LARGE SCALE GENOMIC DNA]</scope>
    <source>
        <strain evidence="2 3">JCM 14545</strain>
    </source>
</reference>
<protein>
    <submittedName>
        <fullName evidence="2">Tetratricopeptide repeat protein</fullName>
    </submittedName>
</protein>
<sequence>MRLEGGGTKAQRDQLRRQLLADGHSYEEIASEMRGRWGFRPRAAWRHAYGWTQGEVAARYNRATNDSNAPMSDKRISDYETWPVGGVKPTLGVLHVLAAVYNSTPAQLIDYRDEQAFNSQERAAIQAARSFSSGSSSAQPAAAAPNSAQVLAPAEIARGDVLLHPSPPPASSTPHLLPGEIQAFVNRVIALERLDAVFAEYQRDPHAPGLVLISGTAGVGKTSLAVHWAHRVHNQFSKGSLYVDLRGYGPYSPAQPMDVLGRFMRALGIPVADIALDIDDRVDQYRSLVAGRKILIILDNAATVTQVRPLLPGVSGPLVLITSRNLLSGLAARDGALRLPLNLLTESESVDLLMATIRDYRPVDHADDVAQLARLCARLPLALRIAAERAAARPMMPLDELIADLREESSLWDALSLEDEDEANRVRSVFSWSYRALPPDAARLFRLLGVHPGQDISVDGASALCAQPARTTRRLLDHLVGTHLLERTGPDRYQFHDLLRAYAGDQAQHVERSESYLALVRILTWYLHTAAAVVAATQTFFPAIPLKSPEENIAPLAFASATEATSWYLNEAENIRSAATAAASHSLDTIAWQFPAVLMPIHVVRNSFDDWFALGRIGIDAARRLHNRHAEAWMLSTLGFAYSQSGQNVKAGQYLGEAILGHQETGDYFGEINCVSALGWVYLRTRNLPRAIQYFGQAEGLARRHDDPRWRHVCLSNTATAQLEAGNLEVAAEYAQQALVVMRRMRADKRLEFDKLLNLARTHRERNQPGDAAQYLAEAILVADETSGSFQARALLEEGHQHYSGGRLEDAMTVYQKASALFRELPDRVGEAQIFDAVGRIYRETGRVEQALEFHGRAAVIFEKLNRTFDQATALEHVARAHDILGDHGQSQTCWVEALDLLAGFDDPRAIALKELIQRALNGVVGQQ</sequence>
<dbReference type="PANTHER" id="PTHR47691">
    <property type="entry name" value="REGULATOR-RELATED"/>
    <property type="match status" value="1"/>
</dbReference>
<dbReference type="InterPro" id="IPR019734">
    <property type="entry name" value="TPR_rpt"/>
</dbReference>
<feature type="domain" description="AAA+ ATPase" evidence="1">
    <location>
        <begin position="207"/>
        <end position="347"/>
    </location>
</feature>
<dbReference type="PANTHER" id="PTHR47691:SF3">
    <property type="entry name" value="HTH-TYPE TRANSCRIPTIONAL REGULATOR RV0890C-RELATED"/>
    <property type="match status" value="1"/>
</dbReference>
<evidence type="ECO:0000259" key="1">
    <source>
        <dbReference type="SMART" id="SM00382"/>
    </source>
</evidence>
<accession>A0ABN2SYL0</accession>
<dbReference type="CDD" id="cd00093">
    <property type="entry name" value="HTH_XRE"/>
    <property type="match status" value="1"/>
</dbReference>
<comment type="caution">
    <text evidence="2">The sequence shown here is derived from an EMBL/GenBank/DDBJ whole genome shotgun (WGS) entry which is preliminary data.</text>
</comment>
<dbReference type="Gene3D" id="3.40.50.300">
    <property type="entry name" value="P-loop containing nucleotide triphosphate hydrolases"/>
    <property type="match status" value="1"/>
</dbReference>
<dbReference type="EMBL" id="BAAANN010000082">
    <property type="protein sequence ID" value="GAA1994546.1"/>
    <property type="molecule type" value="Genomic_DNA"/>
</dbReference>
<dbReference type="InterPro" id="IPR011990">
    <property type="entry name" value="TPR-like_helical_dom_sf"/>
</dbReference>
<dbReference type="SUPFAM" id="SSF52540">
    <property type="entry name" value="P-loop containing nucleoside triphosphate hydrolases"/>
    <property type="match status" value="1"/>
</dbReference>
<dbReference type="InterPro" id="IPR003593">
    <property type="entry name" value="AAA+_ATPase"/>
</dbReference>
<dbReference type="Gene3D" id="1.25.40.10">
    <property type="entry name" value="Tetratricopeptide repeat domain"/>
    <property type="match status" value="2"/>
</dbReference>
<proteinExistence type="predicted"/>
<dbReference type="PRINTS" id="PR00364">
    <property type="entry name" value="DISEASERSIST"/>
</dbReference>
<evidence type="ECO:0000313" key="2">
    <source>
        <dbReference type="EMBL" id="GAA1994546.1"/>
    </source>
</evidence>
<evidence type="ECO:0000313" key="3">
    <source>
        <dbReference type="Proteomes" id="UP001501116"/>
    </source>
</evidence>